<evidence type="ECO:0000313" key="1">
    <source>
        <dbReference type="EMBL" id="KAG6379356.1"/>
    </source>
</evidence>
<accession>A0A8I3AEG0</accession>
<dbReference type="EMBL" id="JAGFBS010000005">
    <property type="protein sequence ID" value="KAG6379356.1"/>
    <property type="molecule type" value="Genomic_DNA"/>
</dbReference>
<dbReference type="Proteomes" id="UP000683000">
    <property type="component" value="Unassembled WGS sequence"/>
</dbReference>
<protein>
    <recommendedName>
        <fullName evidence="3">F-box domain-containing protein</fullName>
    </recommendedName>
</protein>
<comment type="caution">
    <text evidence="1">The sequence shown here is derived from an EMBL/GenBank/DDBJ whole genome shotgun (WGS) entry which is preliminary data.</text>
</comment>
<reference evidence="1" key="1">
    <citation type="submission" date="2021-03" db="EMBL/GenBank/DDBJ databases">
        <title>Evolutionary innovations through gain and loss of genes in the ectomycorrhizal Boletales.</title>
        <authorList>
            <person name="Wu G."/>
            <person name="Miyauchi S."/>
            <person name="Morin E."/>
            <person name="Yang Z.-L."/>
            <person name="Xu J."/>
            <person name="Martin F.M."/>
        </authorList>
    </citation>
    <scope>NUCLEOTIDE SEQUENCE</scope>
    <source>
        <strain evidence="1">BR01</strain>
    </source>
</reference>
<organism evidence="1 2">
    <name type="scientific">Boletus reticuloceps</name>
    <dbReference type="NCBI Taxonomy" id="495285"/>
    <lineage>
        <taxon>Eukaryota</taxon>
        <taxon>Fungi</taxon>
        <taxon>Dikarya</taxon>
        <taxon>Basidiomycota</taxon>
        <taxon>Agaricomycotina</taxon>
        <taxon>Agaricomycetes</taxon>
        <taxon>Agaricomycetidae</taxon>
        <taxon>Boletales</taxon>
        <taxon>Boletineae</taxon>
        <taxon>Boletaceae</taxon>
        <taxon>Boletoideae</taxon>
        <taxon>Boletus</taxon>
    </lineage>
</organism>
<evidence type="ECO:0000313" key="2">
    <source>
        <dbReference type="Proteomes" id="UP000683000"/>
    </source>
</evidence>
<dbReference type="AlphaFoldDB" id="A0A8I3AEG0"/>
<name>A0A8I3AEG0_9AGAM</name>
<dbReference type="OrthoDB" id="2900663at2759"/>
<proteinExistence type="predicted"/>
<evidence type="ECO:0008006" key="3">
    <source>
        <dbReference type="Google" id="ProtNLM"/>
    </source>
</evidence>
<keyword evidence="2" id="KW-1185">Reference proteome</keyword>
<sequence>MSVPKLPLELERMIFLLVPRRTAHSCLLVAKRVQGWLERNLYRVVCLTNESRAQKFLLSMEHRPEFATSVIEALCLNASIKLEMGASILKLSAGLKFLNMCFPCHRFGAKNPVLDPLSKLSCLEALYVDLSSIFNHRDIYLPNVSVFHQVTHLHLSNAWATWSTVARSIGLHELKQITHLSLYLLTVHTLPRPPCSFDARNQL</sequence>
<gene>
    <name evidence="1" type="ORF">JVT61DRAFT_11819</name>
</gene>